<dbReference type="Proteomes" id="UP000887116">
    <property type="component" value="Unassembled WGS sequence"/>
</dbReference>
<protein>
    <submittedName>
        <fullName evidence="1">Uncharacterized protein</fullName>
    </submittedName>
</protein>
<keyword evidence="2" id="KW-1185">Reference proteome</keyword>
<dbReference type="Pfam" id="PF14945">
    <property type="entry name" value="LLC1"/>
    <property type="match status" value="1"/>
</dbReference>
<organism evidence="1 2">
    <name type="scientific">Trichonephila clavata</name>
    <name type="common">Joro spider</name>
    <name type="synonym">Nephila clavata</name>
    <dbReference type="NCBI Taxonomy" id="2740835"/>
    <lineage>
        <taxon>Eukaryota</taxon>
        <taxon>Metazoa</taxon>
        <taxon>Ecdysozoa</taxon>
        <taxon>Arthropoda</taxon>
        <taxon>Chelicerata</taxon>
        <taxon>Arachnida</taxon>
        <taxon>Araneae</taxon>
        <taxon>Araneomorphae</taxon>
        <taxon>Entelegynae</taxon>
        <taxon>Araneoidea</taxon>
        <taxon>Nephilidae</taxon>
        <taxon>Trichonephila</taxon>
    </lineage>
</organism>
<sequence>MGDEEKFKPAQLTLREGVLTEAILNVKKWEEEWGFLVEKYKHLEEETAKVNVFIKSKKKEEVIVDHPKYPVTSSRLIGWLVNDSRFCLEKFGRYSRPIRTLHKELEWPIEGCP</sequence>
<reference evidence="1" key="1">
    <citation type="submission" date="2020-07" db="EMBL/GenBank/DDBJ databases">
        <title>Multicomponent nature underlies the extraordinary mechanical properties of spider dragline silk.</title>
        <authorList>
            <person name="Kono N."/>
            <person name="Nakamura H."/>
            <person name="Mori M."/>
            <person name="Yoshida Y."/>
            <person name="Ohtoshi R."/>
            <person name="Malay A.D."/>
            <person name="Moran D.A.P."/>
            <person name="Tomita M."/>
            <person name="Numata K."/>
            <person name="Arakawa K."/>
        </authorList>
    </citation>
    <scope>NUCLEOTIDE SEQUENCE</scope>
</reference>
<gene>
    <name evidence="1" type="primary">AVEN_187674_1</name>
    <name evidence="1" type="ORF">TNCT_186931</name>
</gene>
<proteinExistence type="predicted"/>
<evidence type="ECO:0000313" key="2">
    <source>
        <dbReference type="Proteomes" id="UP000887116"/>
    </source>
</evidence>
<dbReference type="InterPro" id="IPR020339">
    <property type="entry name" value="C20orf85-like"/>
</dbReference>
<name>A0A8X6F0L8_TRICU</name>
<dbReference type="AlphaFoldDB" id="A0A8X6F0L8"/>
<evidence type="ECO:0000313" key="1">
    <source>
        <dbReference type="EMBL" id="GFQ66637.1"/>
    </source>
</evidence>
<dbReference type="OrthoDB" id="6413684at2759"/>
<dbReference type="EMBL" id="BMAO01010357">
    <property type="protein sequence ID" value="GFQ66637.1"/>
    <property type="molecule type" value="Genomic_DNA"/>
</dbReference>
<comment type="caution">
    <text evidence="1">The sequence shown here is derived from an EMBL/GenBank/DDBJ whole genome shotgun (WGS) entry which is preliminary data.</text>
</comment>
<accession>A0A8X6F0L8</accession>